<dbReference type="EMBL" id="CAJOBS010002867">
    <property type="protein sequence ID" value="CAF4837543.1"/>
    <property type="molecule type" value="Genomic_DNA"/>
</dbReference>
<dbReference type="GO" id="GO:0003676">
    <property type="term" value="F:nucleic acid binding"/>
    <property type="evidence" value="ECO:0007669"/>
    <property type="project" value="InterPro"/>
</dbReference>
<dbReference type="InterPro" id="IPR036397">
    <property type="entry name" value="RNaseH_sf"/>
</dbReference>
<dbReference type="Gene3D" id="3.30.420.10">
    <property type="entry name" value="Ribonuclease H-like superfamily/Ribonuclease H"/>
    <property type="match status" value="1"/>
</dbReference>
<gene>
    <name evidence="3" type="ORF">KIK155_LOCUS20636</name>
    <name evidence="4" type="ORF">TOA249_LOCUS25780</name>
</gene>
<dbReference type="InterPro" id="IPR050951">
    <property type="entry name" value="Retrovirus_Pol_polyprotein"/>
</dbReference>
<feature type="compositionally biased region" description="Polar residues" evidence="1">
    <location>
        <begin position="128"/>
        <end position="142"/>
    </location>
</feature>
<evidence type="ECO:0000313" key="4">
    <source>
        <dbReference type="EMBL" id="CAF4837543.1"/>
    </source>
</evidence>
<proteinExistence type="predicted"/>
<feature type="region of interest" description="Disordered" evidence="1">
    <location>
        <begin position="1"/>
        <end position="41"/>
    </location>
</feature>
<feature type="compositionally biased region" description="Pro residues" evidence="1">
    <location>
        <begin position="1197"/>
        <end position="1210"/>
    </location>
</feature>
<feature type="region of interest" description="Disordered" evidence="1">
    <location>
        <begin position="116"/>
        <end position="150"/>
    </location>
</feature>
<feature type="region of interest" description="Disordered" evidence="1">
    <location>
        <begin position="1193"/>
        <end position="1263"/>
    </location>
</feature>
<dbReference type="Pfam" id="PF00665">
    <property type="entry name" value="rve"/>
    <property type="match status" value="1"/>
</dbReference>
<feature type="compositionally biased region" description="Polar residues" evidence="1">
    <location>
        <begin position="1323"/>
        <end position="1335"/>
    </location>
</feature>
<dbReference type="SUPFAM" id="SSF53098">
    <property type="entry name" value="Ribonuclease H-like"/>
    <property type="match status" value="1"/>
</dbReference>
<organism evidence="3 5">
    <name type="scientific">Rotaria socialis</name>
    <dbReference type="NCBI Taxonomy" id="392032"/>
    <lineage>
        <taxon>Eukaryota</taxon>
        <taxon>Metazoa</taxon>
        <taxon>Spiralia</taxon>
        <taxon>Gnathifera</taxon>
        <taxon>Rotifera</taxon>
        <taxon>Eurotatoria</taxon>
        <taxon>Bdelloidea</taxon>
        <taxon>Philodinida</taxon>
        <taxon>Philodinidae</taxon>
        <taxon>Rotaria</taxon>
    </lineage>
</organism>
<evidence type="ECO:0000256" key="1">
    <source>
        <dbReference type="SAM" id="MobiDB-lite"/>
    </source>
</evidence>
<sequence length="1351" mass="155613">MTDSKDNEEVQKDNNNDSDNIPNDTDHIDIDSQKSPFNADPQIQKDFDLFSDENLNKPFFSGPLGGSPFSFGTSLFGSNSRRGFERAHRKIPTEPVMHNLGHNLNNDTSIPGPPIQSLHRQDPIKFGTSINSGTQQHSQSNDKGLGDSQLDTPELLRKLFTQIQIGDLTVEQLNNAINKNFPKQAEPSVRPKTYSFNQSNNEPSHTQSYTDSQRDPNCFSIRQGPYKNYSQPDPQSFRDQYSPYRSQSTGSPSVQVINQHTLPVPDLSPFRSSDINMFDQYLIYFEEHCELYYPNRQNSWVQLLLKQVNKEIVNVMPPEAHFAWGYSLVVEYLRDYYSSTGSREETNPEMIFMKSSRRPNEALHLFSIRLIHLFKKAHPGQYHSYANSVVLIDKFVQGLEEDTKSFVIQNTIVQKTLDRPPPFRAYVELAERYEKEIRPKMHNSHNRSYPSAQKPYTPQYPYKQTQHTKAVQFVEPLTDTPYYDSNNYYQPTFDGANTQTFAGGLTQVVDTRVVTADITMGTGHIRGVKFILLPAELMFSCAIIGNEVLSTQGLQLDFGTRIVQFEDEIVVELARLRHPRYYNYDSVPPLVGNVVTEVKSSKKESNLTEKWDMNKFIELKAIQNELENKELLLEHFIDLNDLVELQQRNKDLRSLKKVMSYDNYTLPSYLSHYKPIKNKLTIIDEVIYYQKDHRDPVPLLPTNCIITIGLQIHDKFFHCSRDRLVEWVKDIAYHVKLSEILGNLTASCPICIMRKFHPPKCVPPTIKIQSDYPFQLVVVDLLQLPTYNSFQYVLTCVDHFSKYVAAWPLKNKSSEAVADAFEKHILSQFVLVPRRCLADNGKEFCSAVFRQVLAKYGIVLTHSSSYHPAGHGSIENVNRSLQQALRINAETSEDWPSALMHVVRTHNSSRHDTLKTSPAEVIMSNAYNIHKRPLLSKNETQYWKVGNPGFRNYKVGALVIKINPRIGNRTKYKLQNLYTGPFRVLKVHDTKTSYALKSLDDGTIIPNIHHTKLRTWVSPSPVLLRNHDFREYYYKFRPLSPSEVRQNSDDYDPPTQREFEANWRPVDDPYEVDREDLDEEFMCAALEEEDDLEEQEEIKDSEEENRASANTPMYFPAQTHIIFPPNSFQEQQSRDVEYVTLHDRFQDRVGEEDRQEGVRNPPLLETVLEQGKEKLPDKMSELNRTQETVNFVLPDLSKPPPFHSQSPPPSDLVSSPASPESYHLNELFKSPPKHHPSPNHYFNSFSPSHNMPNNDINDNKVKSYTPPFNDKMYRNLLNEAAALEGNNSPYLNKPFLLCSPSRPVPTHQQQNQEINKGIKTPQLLKSQSFKPSNYKTYPPHRMNTRSTSNLN</sequence>
<dbReference type="Proteomes" id="UP000663838">
    <property type="component" value="Unassembled WGS sequence"/>
</dbReference>
<feature type="compositionally biased region" description="Polar residues" evidence="1">
    <location>
        <begin position="1240"/>
        <end position="1256"/>
    </location>
</feature>
<feature type="compositionally biased region" description="Polar residues" evidence="1">
    <location>
        <begin position="194"/>
        <end position="211"/>
    </location>
</feature>
<name>A0A818MV19_9BILA</name>
<dbReference type="InterPro" id="IPR001584">
    <property type="entry name" value="Integrase_cat-core"/>
</dbReference>
<dbReference type="Proteomes" id="UP000663865">
    <property type="component" value="Unassembled WGS sequence"/>
</dbReference>
<feature type="region of interest" description="Disordered" evidence="1">
    <location>
        <begin position="181"/>
        <end position="252"/>
    </location>
</feature>
<evidence type="ECO:0000259" key="2">
    <source>
        <dbReference type="PROSITE" id="PS50994"/>
    </source>
</evidence>
<feature type="region of interest" description="Disordered" evidence="1">
    <location>
        <begin position="1301"/>
        <end position="1351"/>
    </location>
</feature>
<dbReference type="PANTHER" id="PTHR37984:SF5">
    <property type="entry name" value="PROTEIN NYNRIN-LIKE"/>
    <property type="match status" value="1"/>
</dbReference>
<dbReference type="GO" id="GO:0015074">
    <property type="term" value="P:DNA integration"/>
    <property type="evidence" value="ECO:0007669"/>
    <property type="project" value="InterPro"/>
</dbReference>
<feature type="compositionally biased region" description="Polar residues" evidence="1">
    <location>
        <begin position="228"/>
        <end position="252"/>
    </location>
</feature>
<dbReference type="PANTHER" id="PTHR37984">
    <property type="entry name" value="PROTEIN CBG26694"/>
    <property type="match status" value="1"/>
</dbReference>
<comment type="caution">
    <text evidence="3">The sequence shown here is derived from an EMBL/GenBank/DDBJ whole genome shotgun (WGS) entry which is preliminary data.</text>
</comment>
<evidence type="ECO:0000313" key="3">
    <source>
        <dbReference type="EMBL" id="CAF3595158.1"/>
    </source>
</evidence>
<dbReference type="EMBL" id="CAJNYV010003674">
    <property type="protein sequence ID" value="CAF3595158.1"/>
    <property type="molecule type" value="Genomic_DNA"/>
</dbReference>
<protein>
    <recommendedName>
        <fullName evidence="2">Integrase catalytic domain-containing protein</fullName>
    </recommendedName>
</protein>
<feature type="compositionally biased region" description="Basic and acidic residues" evidence="1">
    <location>
        <begin position="1"/>
        <end position="15"/>
    </location>
</feature>
<evidence type="ECO:0000313" key="5">
    <source>
        <dbReference type="Proteomes" id="UP000663865"/>
    </source>
</evidence>
<reference evidence="3" key="1">
    <citation type="submission" date="2021-02" db="EMBL/GenBank/DDBJ databases">
        <authorList>
            <person name="Nowell W R."/>
        </authorList>
    </citation>
    <scope>NUCLEOTIDE SEQUENCE</scope>
</reference>
<dbReference type="PROSITE" id="PS50994">
    <property type="entry name" value="INTEGRASE"/>
    <property type="match status" value="1"/>
</dbReference>
<accession>A0A818MV19</accession>
<feature type="domain" description="Integrase catalytic" evidence="2">
    <location>
        <begin position="769"/>
        <end position="926"/>
    </location>
</feature>
<dbReference type="InterPro" id="IPR012337">
    <property type="entry name" value="RNaseH-like_sf"/>
</dbReference>